<dbReference type="Ensembl" id="ENSECAT00000068847.2">
    <property type="protein sequence ID" value="ENSECAP00000046733.2"/>
    <property type="gene ID" value="ENSECAG00000018511.4"/>
</dbReference>
<dbReference type="Bgee" id="ENSECAG00000018511">
    <property type="expression patterns" value="Expressed in muscle tissue and 23 other cell types or tissues"/>
</dbReference>
<dbReference type="InterPro" id="IPR036028">
    <property type="entry name" value="SH3-like_dom_sf"/>
</dbReference>
<dbReference type="AlphaFoldDB" id="A0A5F5PEA1"/>
<protein>
    <submittedName>
        <fullName evidence="15">Sorbin and SH3 domain containing 1</fullName>
    </submittedName>
</protein>
<feature type="region of interest" description="Disordered" evidence="12">
    <location>
        <begin position="307"/>
        <end position="367"/>
    </location>
</feature>
<feature type="compositionally biased region" description="Polar residues" evidence="12">
    <location>
        <begin position="106"/>
        <end position="120"/>
    </location>
</feature>
<dbReference type="FunFam" id="2.30.30.40:FF:000001">
    <property type="entry name" value="Sorbin and SH3 domain-containing protein 1 isoform 2"/>
    <property type="match status" value="1"/>
</dbReference>
<keyword evidence="9" id="KW-0965">Cell junction</keyword>
<evidence type="ECO:0000256" key="12">
    <source>
        <dbReference type="SAM" id="MobiDB-lite"/>
    </source>
</evidence>
<dbReference type="GO" id="GO:0005737">
    <property type="term" value="C:cytoplasm"/>
    <property type="evidence" value="ECO:0007669"/>
    <property type="project" value="UniProtKB-SubCell"/>
</dbReference>
<dbReference type="GeneTree" id="ENSGT00940000158658"/>
<dbReference type="InterPro" id="IPR003127">
    <property type="entry name" value="SoHo_dom"/>
</dbReference>
<dbReference type="PANTHER" id="PTHR14167">
    <property type="entry name" value="SH3 DOMAIN-CONTAINING"/>
    <property type="match status" value="1"/>
</dbReference>
<keyword evidence="7" id="KW-0597">Phosphoprotein</keyword>
<dbReference type="CDD" id="cd11916">
    <property type="entry name" value="SH3_Sorbs1_3"/>
    <property type="match status" value="1"/>
</dbReference>
<keyword evidence="16" id="KW-1185">Reference proteome</keyword>
<feature type="domain" description="SH3" evidence="13">
    <location>
        <begin position="1161"/>
        <end position="1222"/>
    </location>
</feature>
<reference evidence="15" key="3">
    <citation type="submission" date="2025-09" db="UniProtKB">
        <authorList>
            <consortium name="Ensembl"/>
        </authorList>
    </citation>
    <scope>IDENTIFICATION</scope>
    <source>
        <strain evidence="15">Thoroughbred</strain>
    </source>
</reference>
<feature type="domain" description="SH3" evidence="13">
    <location>
        <begin position="703"/>
        <end position="762"/>
    </location>
</feature>
<feature type="region of interest" description="Disordered" evidence="12">
    <location>
        <begin position="1"/>
        <end position="35"/>
    </location>
</feature>
<comment type="subcellular location">
    <subcellularLocation>
        <location evidence="2">Cell junction</location>
        <location evidence="2">Focal adhesion</location>
    </subcellularLocation>
    <subcellularLocation>
        <location evidence="1">Cell membrane</location>
    </subcellularLocation>
    <subcellularLocation>
        <location evidence="3">Cytoplasm</location>
    </subcellularLocation>
</comment>
<keyword evidence="18" id="KW-1267">Proteomics identification</keyword>
<dbReference type="ExpressionAtlas" id="A0A5F5PEA1">
    <property type="expression patterns" value="baseline"/>
</dbReference>
<evidence type="ECO:0000256" key="3">
    <source>
        <dbReference type="ARBA" id="ARBA00004496"/>
    </source>
</evidence>
<feature type="compositionally biased region" description="Polar residues" evidence="12">
    <location>
        <begin position="996"/>
        <end position="1007"/>
    </location>
</feature>
<dbReference type="CDD" id="cd11922">
    <property type="entry name" value="SH3_Sorbs1_2"/>
    <property type="match status" value="1"/>
</dbReference>
<reference evidence="15" key="2">
    <citation type="submission" date="2025-08" db="UniProtKB">
        <authorList>
            <consortium name="Ensembl"/>
        </authorList>
    </citation>
    <scope>IDENTIFICATION</scope>
    <source>
        <strain evidence="15">Thoroughbred</strain>
    </source>
</reference>
<feature type="region of interest" description="Disordered" evidence="12">
    <location>
        <begin position="395"/>
        <end position="427"/>
    </location>
</feature>
<evidence type="ECO:0000256" key="8">
    <source>
        <dbReference type="ARBA" id="ARBA00022737"/>
    </source>
</evidence>
<evidence type="ECO:0000256" key="1">
    <source>
        <dbReference type="ARBA" id="ARBA00004236"/>
    </source>
</evidence>
<sequence length="1222" mass="135033">MSSECDVGASKAVVNGLAPGSNGQDKATADPLRARSISAVKIIPVKTVRNSSGLVLPPDMDPTKICTGKGAVTLRASSSYREIPSSGPVSPQETPKHESKPDEWRLSSNADANGNAQPSSLAAKGYRSVHPNLPSDKPQDATSSSPAQPEVIVVPLYLVNTDRGQEGTTRPPASLGPLGPPVPATAPAGSPLTLPTLDDFIPPRLQRRPHHSQPASTPGSFPPVSQTPPSFSPPPPLVPPVPEGLHRVSEPDLTGAVSSTDSSPLLNEVSSSHVGTDSQTFAPVSKPTSAYPSTTIVNPTIVLLQHNREQQKRLSSLSDPVSERRVGEQASVPTQEKATSPGRATEKKAKDDSRRVVKSAQDLSDVSMDEVGIPLRNTERSKDWYKTMFKQIHKLNRDDDSDLYSPRYSFSEDTKSPLSVPRSKSEMSYIDGEKVVKRSATLPLPARSSSLKSSPERNDWEPPDKKVDTRKYRAEPKSIYEYQPGKSSVLTNEKMSRDISPEEIDLKNEPWYKFFSELEFGKPPPKKIWDYTPGDCSILPREDRKSSAVSPTPEISSEPPGYIYSSNFHAVKRESDGAPGDLSSLENERQIYKSVLEGGDIPLQGLSGLKRPSSSASTKDSESPRHFIPADYLESTEEFIRRRHDDKEKLLADQRRLKREQEEADIAARRHTGVIPTHHQFITNERFGDLLNIDDTAKRKSGSEMRPARAKFDFKAQTLKELPLQKGDIVYIYKQIDQNWYEGEHHGRVGIFPRTYIELLPPAEKAQPKKLTPVQVLEYGEAVAKFNFNGDTQVEMSFRKGERIMLLRQVDENWYEGRIPGTSRQGIFPITYVDVIKRPLVKNPVDYIDLPFSSSPSRSATASPQFPSHSKLIMRAPSSLPHPHRALSPEMHAVTSEWISLTVGVPGRRPLALTPPLPPLPEASIYDTDHLALMARPSPSLSLSLPHSSWSDRSTPRSIASPLALPAPHKAYSLAPSTQASLHVNGDSGIHMPTSGVRQDSFSQPPLGSSDRVISELSNAFSSQGKRQPWREESRWYERKAEREAGERCPGGPKISKKSCLKPSDVVRCLSTEQRLSDLHTPEESRPSKPLGSPFPGREAEQTELHRGGEQAERKAARSGVSQPSHHSLRAGPDLTESEKSYVQPQAQQRRVTPDRSQTSQDLLSYQALYSYIPQNDDELELRDGDIVDVMEKCDDGWFVGTSRRTRQFGTFPGNYVKPLYL</sequence>
<evidence type="ECO:0000256" key="4">
    <source>
        <dbReference type="ARBA" id="ARBA00022443"/>
    </source>
</evidence>
<dbReference type="InterPro" id="IPR035611">
    <property type="entry name" value="SORBS1_SH3_2"/>
</dbReference>
<evidence type="ECO:0000313" key="17">
    <source>
        <dbReference type="VGNC" id="VGNC:23445"/>
    </source>
</evidence>
<evidence type="ECO:0000256" key="6">
    <source>
        <dbReference type="ARBA" id="ARBA00022490"/>
    </source>
</evidence>
<feature type="compositionally biased region" description="Polar residues" evidence="12">
    <location>
        <begin position="256"/>
        <end position="294"/>
    </location>
</feature>
<evidence type="ECO:0000256" key="10">
    <source>
        <dbReference type="ARBA" id="ARBA00023136"/>
    </source>
</evidence>
<evidence type="ECO:0000313" key="15">
    <source>
        <dbReference type="Ensembl" id="ENSECAP00000046733.2"/>
    </source>
</evidence>
<evidence type="ECO:0000259" key="14">
    <source>
        <dbReference type="PROSITE" id="PS50831"/>
    </source>
</evidence>
<dbReference type="PANTHER" id="PTHR14167:SF64">
    <property type="entry name" value="SORBIN AND SH3 DOMAIN-CONTAINING PROTEIN 1"/>
    <property type="match status" value="1"/>
</dbReference>
<dbReference type="SMART" id="SM00459">
    <property type="entry name" value="Sorb"/>
    <property type="match status" value="1"/>
</dbReference>
<dbReference type="InterPro" id="IPR050384">
    <property type="entry name" value="Endophilin_SH3RF"/>
</dbReference>
<dbReference type="InterPro" id="IPR035610">
    <property type="entry name" value="SORBS1_SH3_1"/>
</dbReference>
<feature type="region of interest" description="Disordered" evidence="12">
    <location>
        <begin position="1072"/>
        <end position="1160"/>
    </location>
</feature>
<dbReference type="PROSITE" id="PS50002">
    <property type="entry name" value="SH3"/>
    <property type="match status" value="3"/>
</dbReference>
<name>A0A5F5PEA1_HORSE</name>
<dbReference type="GO" id="GO:0005925">
    <property type="term" value="C:focal adhesion"/>
    <property type="evidence" value="ECO:0007669"/>
    <property type="project" value="UniProtKB-SubCell"/>
</dbReference>
<feature type="region of interest" description="Disordered" evidence="12">
    <location>
        <begin position="603"/>
        <end position="628"/>
    </location>
</feature>
<gene>
    <name evidence="15 17" type="primary">SORBS1</name>
</gene>
<accession>A0A5F5PEA1</accession>
<feature type="region of interest" description="Disordered" evidence="12">
    <location>
        <begin position="540"/>
        <end position="562"/>
    </location>
</feature>
<feature type="region of interest" description="Disordered" evidence="12">
    <location>
        <begin position="51"/>
        <end position="70"/>
    </location>
</feature>
<feature type="compositionally biased region" description="Basic and acidic residues" evidence="12">
    <location>
        <begin position="344"/>
        <end position="355"/>
    </location>
</feature>
<evidence type="ECO:0007829" key="18">
    <source>
        <dbReference type="PeptideAtlas" id="A0A5F5PEA1"/>
    </source>
</evidence>
<feature type="domain" description="SH3" evidence="13">
    <location>
        <begin position="777"/>
        <end position="838"/>
    </location>
</feature>
<keyword evidence="10" id="KW-0472">Membrane</keyword>
<feature type="compositionally biased region" description="Basic and acidic residues" evidence="12">
    <location>
        <begin position="1098"/>
        <end position="1116"/>
    </location>
</feature>
<feature type="compositionally biased region" description="Polar residues" evidence="12">
    <location>
        <begin position="1141"/>
        <end position="1160"/>
    </location>
</feature>
<evidence type="ECO:0000313" key="16">
    <source>
        <dbReference type="Proteomes" id="UP000002281"/>
    </source>
</evidence>
<dbReference type="FunFam" id="2.30.30.40:FF:000003">
    <property type="entry name" value="Sorbin and SH3 domain-containing protein 1 isoform 2"/>
    <property type="match status" value="1"/>
</dbReference>
<keyword evidence="5" id="KW-1003">Cell membrane</keyword>
<dbReference type="FunFam" id="2.30.30.40:FF:000004">
    <property type="entry name" value="Sorbin and SH3 domain-containing protein 1 isoform 2"/>
    <property type="match status" value="1"/>
</dbReference>
<dbReference type="PROSITE" id="PS50831">
    <property type="entry name" value="SOHO"/>
    <property type="match status" value="1"/>
</dbReference>
<keyword evidence="8" id="KW-0677">Repeat</keyword>
<feature type="compositionally biased region" description="Basic and acidic residues" evidence="12">
    <location>
        <begin position="454"/>
        <end position="478"/>
    </location>
</feature>
<dbReference type="Pfam" id="PF14604">
    <property type="entry name" value="SH3_9"/>
    <property type="match status" value="1"/>
</dbReference>
<dbReference type="InterPro" id="IPR001452">
    <property type="entry name" value="SH3_domain"/>
</dbReference>
<feature type="compositionally biased region" description="Basic and acidic residues" evidence="12">
    <location>
        <begin position="1075"/>
        <end position="1087"/>
    </location>
</feature>
<dbReference type="GO" id="GO:0005886">
    <property type="term" value="C:plasma membrane"/>
    <property type="evidence" value="ECO:0007669"/>
    <property type="project" value="UniProtKB-SubCell"/>
</dbReference>
<keyword evidence="4 11" id="KW-0728">SH3 domain</keyword>
<proteinExistence type="evidence at protein level"/>
<dbReference type="SUPFAM" id="SSF50044">
    <property type="entry name" value="SH3-domain"/>
    <property type="match status" value="3"/>
</dbReference>
<dbReference type="Pfam" id="PF02208">
    <property type="entry name" value="Sorb"/>
    <property type="match status" value="1"/>
</dbReference>
<dbReference type="InterPro" id="IPR035606">
    <property type="entry name" value="SORBS1_SH3"/>
</dbReference>
<evidence type="ECO:0000256" key="11">
    <source>
        <dbReference type="PROSITE-ProRule" id="PRU00192"/>
    </source>
</evidence>
<evidence type="ECO:0000256" key="7">
    <source>
        <dbReference type="ARBA" id="ARBA00022553"/>
    </source>
</evidence>
<evidence type="ECO:0000256" key="5">
    <source>
        <dbReference type="ARBA" id="ARBA00022475"/>
    </source>
</evidence>
<dbReference type="Pfam" id="PF07653">
    <property type="entry name" value="SH3_2"/>
    <property type="match status" value="1"/>
</dbReference>
<feature type="compositionally biased region" description="Pro residues" evidence="12">
    <location>
        <begin position="230"/>
        <end position="242"/>
    </location>
</feature>
<organism evidence="15 16">
    <name type="scientific">Equus caballus</name>
    <name type="common">Horse</name>
    <dbReference type="NCBI Taxonomy" id="9796"/>
    <lineage>
        <taxon>Eukaryota</taxon>
        <taxon>Metazoa</taxon>
        <taxon>Chordata</taxon>
        <taxon>Craniata</taxon>
        <taxon>Vertebrata</taxon>
        <taxon>Euteleostomi</taxon>
        <taxon>Mammalia</taxon>
        <taxon>Eutheria</taxon>
        <taxon>Laurasiatheria</taxon>
        <taxon>Perissodactyla</taxon>
        <taxon>Equidae</taxon>
        <taxon>Equus</taxon>
    </lineage>
</organism>
<dbReference type="Proteomes" id="UP000002281">
    <property type="component" value="Chromosome 1"/>
</dbReference>
<evidence type="ECO:0000256" key="9">
    <source>
        <dbReference type="ARBA" id="ARBA00022949"/>
    </source>
</evidence>
<dbReference type="Gene3D" id="2.30.30.40">
    <property type="entry name" value="SH3 Domains"/>
    <property type="match status" value="3"/>
</dbReference>
<dbReference type="PRINTS" id="PR00499">
    <property type="entry name" value="P67PHOX"/>
</dbReference>
<feature type="region of interest" description="Disordered" evidence="12">
    <location>
        <begin position="990"/>
        <end position="1011"/>
    </location>
</feature>
<dbReference type="VGNC" id="VGNC:23445">
    <property type="gene designation" value="SORBS1"/>
</dbReference>
<dbReference type="SMART" id="SM00326">
    <property type="entry name" value="SH3"/>
    <property type="match status" value="3"/>
</dbReference>
<feature type="region of interest" description="Disordered" evidence="12">
    <location>
        <begin position="77"/>
        <end position="294"/>
    </location>
</feature>
<feature type="region of interest" description="Disordered" evidence="12">
    <location>
        <begin position="440"/>
        <end position="478"/>
    </location>
</feature>
<feature type="domain" description="SoHo" evidence="14">
    <location>
        <begin position="356"/>
        <end position="413"/>
    </location>
</feature>
<dbReference type="Pfam" id="PF00018">
    <property type="entry name" value="SH3_1"/>
    <property type="match status" value="1"/>
</dbReference>
<reference evidence="15 16" key="1">
    <citation type="journal article" date="2009" name="Science">
        <title>Genome sequence, comparative analysis, and population genetics of the domestic horse.</title>
        <authorList>
            <consortium name="Broad Institute Genome Sequencing Platform"/>
            <consortium name="Broad Institute Whole Genome Assembly Team"/>
            <person name="Wade C.M."/>
            <person name="Giulotto E."/>
            <person name="Sigurdsson S."/>
            <person name="Zoli M."/>
            <person name="Gnerre S."/>
            <person name="Imsland F."/>
            <person name="Lear T.L."/>
            <person name="Adelson D.L."/>
            <person name="Bailey E."/>
            <person name="Bellone R.R."/>
            <person name="Bloecker H."/>
            <person name="Distl O."/>
            <person name="Edgar R.C."/>
            <person name="Garber M."/>
            <person name="Leeb T."/>
            <person name="Mauceli E."/>
            <person name="MacLeod J.N."/>
            <person name="Penedo M.C.T."/>
            <person name="Raison J.M."/>
            <person name="Sharpe T."/>
            <person name="Vogel J."/>
            <person name="Andersson L."/>
            <person name="Antczak D.F."/>
            <person name="Biagi T."/>
            <person name="Binns M.M."/>
            <person name="Chowdhary B.P."/>
            <person name="Coleman S.J."/>
            <person name="Della Valle G."/>
            <person name="Fryc S."/>
            <person name="Guerin G."/>
            <person name="Hasegawa T."/>
            <person name="Hill E.W."/>
            <person name="Jurka J."/>
            <person name="Kiialainen A."/>
            <person name="Lindgren G."/>
            <person name="Liu J."/>
            <person name="Magnani E."/>
            <person name="Mickelson J.R."/>
            <person name="Murray J."/>
            <person name="Nergadze S.G."/>
            <person name="Onofrio R."/>
            <person name="Pedroni S."/>
            <person name="Piras M.F."/>
            <person name="Raudsepp T."/>
            <person name="Rocchi M."/>
            <person name="Roeed K.H."/>
            <person name="Ryder O.A."/>
            <person name="Searle S."/>
            <person name="Skow L."/>
            <person name="Swinburne J.E."/>
            <person name="Syvaenen A.C."/>
            <person name="Tozaki T."/>
            <person name="Valberg S.J."/>
            <person name="Vaudin M."/>
            <person name="White J.R."/>
            <person name="Zody M.C."/>
            <person name="Lander E.S."/>
            <person name="Lindblad-Toh K."/>
        </authorList>
    </citation>
    <scope>NUCLEOTIDE SEQUENCE [LARGE SCALE GENOMIC DNA]</scope>
    <source>
        <strain evidence="15 16">Thoroughbred</strain>
    </source>
</reference>
<evidence type="ECO:0000259" key="13">
    <source>
        <dbReference type="PROSITE" id="PS50002"/>
    </source>
</evidence>
<evidence type="ECO:0000256" key="2">
    <source>
        <dbReference type="ARBA" id="ARBA00004246"/>
    </source>
</evidence>
<dbReference type="CDD" id="cd11919">
    <property type="entry name" value="SH3_Sorbs1_1"/>
    <property type="match status" value="1"/>
</dbReference>
<feature type="compositionally biased region" description="Basic and acidic residues" evidence="12">
    <location>
        <begin position="94"/>
        <end position="105"/>
    </location>
</feature>
<keyword evidence="6" id="KW-0963">Cytoplasm</keyword>